<evidence type="ECO:0000256" key="10">
    <source>
        <dbReference type="ARBA" id="ARBA00023136"/>
    </source>
</evidence>
<dbReference type="CDD" id="cd07306">
    <property type="entry name" value="Porin3_VDAC"/>
    <property type="match status" value="1"/>
</dbReference>
<dbReference type="GO" id="GO:0008308">
    <property type="term" value="F:voltage-gated monoatomic anion channel activity"/>
    <property type="evidence" value="ECO:0007669"/>
    <property type="project" value="InterPro"/>
</dbReference>
<dbReference type="PANTHER" id="PTHR11743:SF70">
    <property type="entry name" value="GH26960P-RELATED"/>
    <property type="match status" value="1"/>
</dbReference>
<name>A0A7R9Q9L0_9ACAR</name>
<reference evidence="11" key="1">
    <citation type="submission" date="2020-11" db="EMBL/GenBank/DDBJ databases">
        <authorList>
            <person name="Tran Van P."/>
        </authorList>
    </citation>
    <scope>NUCLEOTIDE SEQUENCE</scope>
</reference>
<keyword evidence="3" id="KW-0813">Transport</keyword>
<evidence type="ECO:0008006" key="13">
    <source>
        <dbReference type="Google" id="ProtNLM"/>
    </source>
</evidence>
<gene>
    <name evidence="11" type="ORF">OSB1V03_LOCUS16446</name>
</gene>
<evidence type="ECO:0000256" key="3">
    <source>
        <dbReference type="ARBA" id="ARBA00022448"/>
    </source>
</evidence>
<dbReference type="PANTHER" id="PTHR11743">
    <property type="entry name" value="VOLTAGE-DEPENDENT ANION-SELECTIVE CHANNEL"/>
    <property type="match status" value="1"/>
</dbReference>
<dbReference type="InterPro" id="IPR027246">
    <property type="entry name" value="Porin_Euk/Tom40"/>
</dbReference>
<comment type="similarity">
    <text evidence="2">Belongs to the eukaryotic mitochondrial porin family.</text>
</comment>
<evidence type="ECO:0000256" key="2">
    <source>
        <dbReference type="ARBA" id="ARBA00007780"/>
    </source>
</evidence>
<evidence type="ECO:0000256" key="7">
    <source>
        <dbReference type="ARBA" id="ARBA00023065"/>
    </source>
</evidence>
<dbReference type="EMBL" id="OC872908">
    <property type="protein sequence ID" value="CAD7636057.1"/>
    <property type="molecule type" value="Genomic_DNA"/>
</dbReference>
<accession>A0A7R9Q9L0</accession>
<evidence type="ECO:0000256" key="5">
    <source>
        <dbReference type="ARBA" id="ARBA00022692"/>
    </source>
</evidence>
<dbReference type="Proteomes" id="UP000759131">
    <property type="component" value="Unassembled WGS sequence"/>
</dbReference>
<dbReference type="InterPro" id="IPR023614">
    <property type="entry name" value="Porin_dom_sf"/>
</dbReference>
<proteinExistence type="inferred from homology"/>
<dbReference type="OrthoDB" id="7827681at2759"/>
<keyword evidence="10" id="KW-0472">Membrane</keyword>
<keyword evidence="12" id="KW-1185">Reference proteome</keyword>
<dbReference type="GO" id="GO:0005741">
    <property type="term" value="C:mitochondrial outer membrane"/>
    <property type="evidence" value="ECO:0007669"/>
    <property type="project" value="UniProtKB-SubCell"/>
</dbReference>
<evidence type="ECO:0000256" key="1">
    <source>
        <dbReference type="ARBA" id="ARBA00004294"/>
    </source>
</evidence>
<keyword evidence="9" id="KW-0496">Mitochondrion</keyword>
<dbReference type="Gene3D" id="2.40.160.10">
    <property type="entry name" value="Porin"/>
    <property type="match status" value="1"/>
</dbReference>
<dbReference type="GO" id="GO:0015288">
    <property type="term" value="F:porin activity"/>
    <property type="evidence" value="ECO:0007669"/>
    <property type="project" value="UniProtKB-KW"/>
</dbReference>
<keyword evidence="4" id="KW-1134">Transmembrane beta strand</keyword>
<comment type="subcellular location">
    <subcellularLocation>
        <location evidence="1">Mitochondrion outer membrane</location>
    </subcellularLocation>
</comment>
<dbReference type="AlphaFoldDB" id="A0A7R9Q9L0"/>
<evidence type="ECO:0000256" key="6">
    <source>
        <dbReference type="ARBA" id="ARBA00022787"/>
    </source>
</evidence>
<organism evidence="11">
    <name type="scientific">Medioppia subpectinata</name>
    <dbReference type="NCBI Taxonomy" id="1979941"/>
    <lineage>
        <taxon>Eukaryota</taxon>
        <taxon>Metazoa</taxon>
        <taxon>Ecdysozoa</taxon>
        <taxon>Arthropoda</taxon>
        <taxon>Chelicerata</taxon>
        <taxon>Arachnida</taxon>
        <taxon>Acari</taxon>
        <taxon>Acariformes</taxon>
        <taxon>Sarcoptiformes</taxon>
        <taxon>Oribatida</taxon>
        <taxon>Brachypylina</taxon>
        <taxon>Oppioidea</taxon>
        <taxon>Oppiidae</taxon>
        <taxon>Medioppia</taxon>
    </lineage>
</organism>
<dbReference type="GO" id="GO:0046930">
    <property type="term" value="C:pore complex"/>
    <property type="evidence" value="ECO:0007669"/>
    <property type="project" value="UniProtKB-KW"/>
</dbReference>
<evidence type="ECO:0000256" key="4">
    <source>
        <dbReference type="ARBA" id="ARBA00022452"/>
    </source>
</evidence>
<keyword evidence="7" id="KW-0406">Ion transport</keyword>
<evidence type="ECO:0000256" key="8">
    <source>
        <dbReference type="ARBA" id="ARBA00023114"/>
    </source>
</evidence>
<dbReference type="PRINTS" id="PR00185">
    <property type="entry name" value="EUKARYTPORIN"/>
</dbReference>
<evidence type="ECO:0000313" key="11">
    <source>
        <dbReference type="EMBL" id="CAD7636057.1"/>
    </source>
</evidence>
<sequence>MAPPVYGDLGKQARDLFAKNYRKHSSVFRVRFRPHRRSQDTDITTASTDPYHSYTPFICNVCLTLIDFGLIKLDVKTKTPAGVEFTVNGTSNNDTGRVNASLETKYYFRDWGFTLKEKWNTDNTLATELSVEDQLIKGSKLAFSANFAPQSGKKAGTLKSSLKADHFNANADIDFDYGGALFHGSAVLGHQGWLAGAQLSFDPQQSKLTKTNFAVGYQAGEFVLHTNVNDGQEFTGSVYQKVNSQLESGINLAWTSGNNTTRFGLGCIYKLDSDSNIKAKVNNASQIGLAFTHRLRPGIALTLSAMIDGKNFNQGGHKLGMGFDLEA</sequence>
<protein>
    <recommendedName>
        <fullName evidence="13">Voltage-dependent anion-selective channel protein 3</fullName>
    </recommendedName>
</protein>
<dbReference type="Pfam" id="PF01459">
    <property type="entry name" value="Porin_3"/>
    <property type="match status" value="1"/>
</dbReference>
<dbReference type="InterPro" id="IPR001925">
    <property type="entry name" value="Porin_Euk"/>
</dbReference>
<keyword evidence="8" id="KW-0626">Porin</keyword>
<evidence type="ECO:0000313" key="12">
    <source>
        <dbReference type="Proteomes" id="UP000759131"/>
    </source>
</evidence>
<dbReference type="EMBL" id="CAJPIZ010018333">
    <property type="protein sequence ID" value="CAG2116487.1"/>
    <property type="molecule type" value="Genomic_DNA"/>
</dbReference>
<keyword evidence="5" id="KW-0812">Transmembrane</keyword>
<evidence type="ECO:0000256" key="9">
    <source>
        <dbReference type="ARBA" id="ARBA00023128"/>
    </source>
</evidence>
<dbReference type="FunFam" id="2.40.160.10:FF:000001">
    <property type="entry name" value="Voltage-dependent anion-selective channel protein 2"/>
    <property type="match status" value="1"/>
</dbReference>
<keyword evidence="6" id="KW-1000">Mitochondrion outer membrane</keyword>